<evidence type="ECO:0000256" key="2">
    <source>
        <dbReference type="ARBA" id="ARBA00023125"/>
    </source>
</evidence>
<dbReference type="EMBL" id="SNYF01000007">
    <property type="protein sequence ID" value="TDQ16668.1"/>
    <property type="molecule type" value="Genomic_DNA"/>
</dbReference>
<dbReference type="AlphaFoldDB" id="A0A4R6T6S0"/>
<dbReference type="GO" id="GO:0003700">
    <property type="term" value="F:DNA-binding transcription factor activity"/>
    <property type="evidence" value="ECO:0007669"/>
    <property type="project" value="InterPro"/>
</dbReference>
<gene>
    <name evidence="5" type="ORF">DFQ04_2790</name>
</gene>
<protein>
    <submittedName>
        <fullName evidence="5">AraC family transcriptional regulator</fullName>
    </submittedName>
</protein>
<accession>A0A4R6T6S0</accession>
<evidence type="ECO:0000256" key="3">
    <source>
        <dbReference type="ARBA" id="ARBA00023163"/>
    </source>
</evidence>
<dbReference type="InterPro" id="IPR046532">
    <property type="entry name" value="DUF6597"/>
</dbReference>
<proteinExistence type="predicted"/>
<evidence type="ECO:0000313" key="6">
    <source>
        <dbReference type="Proteomes" id="UP000294535"/>
    </source>
</evidence>
<organism evidence="5 6">
    <name type="scientific">Algoriphagus boseongensis</name>
    <dbReference type="NCBI Taxonomy" id="1442587"/>
    <lineage>
        <taxon>Bacteria</taxon>
        <taxon>Pseudomonadati</taxon>
        <taxon>Bacteroidota</taxon>
        <taxon>Cytophagia</taxon>
        <taxon>Cytophagales</taxon>
        <taxon>Cyclobacteriaceae</taxon>
        <taxon>Algoriphagus</taxon>
    </lineage>
</organism>
<dbReference type="Gene3D" id="1.10.10.60">
    <property type="entry name" value="Homeodomain-like"/>
    <property type="match status" value="1"/>
</dbReference>
<keyword evidence="3" id="KW-0804">Transcription</keyword>
<dbReference type="InterPro" id="IPR018060">
    <property type="entry name" value="HTH_AraC"/>
</dbReference>
<dbReference type="InterPro" id="IPR050204">
    <property type="entry name" value="AraC_XylS_family_regulators"/>
</dbReference>
<evidence type="ECO:0000256" key="1">
    <source>
        <dbReference type="ARBA" id="ARBA00023015"/>
    </source>
</evidence>
<keyword evidence="1" id="KW-0805">Transcription regulation</keyword>
<sequence length="275" mass="32129">MIFKNFSPSHELAGLVKSYHVRHFEFSPKAKIPFKAFPPRGEQYLIFYVKGCEKIYLQKDQETIIRNKATLVGQSTQLVYRMVSPQFLIIQVPFYPGALHRLTGIPFEELKDKSLDFELLFPIETREIEEKLQGCRSYEAMVQLVDQLLIVLFRKKSSMDNHPSERALPYFFISESIQNVDFLADEACLSLRQFERLSKKYFGVGPKTMLRINRFSKSYIFKTKNPELSWYEVSAACGYEDYQHMAKDYKDFSGITPAQLWDLDTLSPDRILGLR</sequence>
<feature type="domain" description="HTH araC/xylS-type" evidence="4">
    <location>
        <begin position="173"/>
        <end position="263"/>
    </location>
</feature>
<dbReference type="SMART" id="SM00342">
    <property type="entry name" value="HTH_ARAC"/>
    <property type="match status" value="1"/>
</dbReference>
<comment type="caution">
    <text evidence="5">The sequence shown here is derived from an EMBL/GenBank/DDBJ whole genome shotgun (WGS) entry which is preliminary data.</text>
</comment>
<name>A0A4R6T6S0_9BACT</name>
<dbReference type="RefSeq" id="WP_133556786.1">
    <property type="nucleotide sequence ID" value="NZ_SNYF01000007.1"/>
</dbReference>
<dbReference type="GO" id="GO:0043565">
    <property type="term" value="F:sequence-specific DNA binding"/>
    <property type="evidence" value="ECO:0007669"/>
    <property type="project" value="InterPro"/>
</dbReference>
<dbReference type="Proteomes" id="UP000294535">
    <property type="component" value="Unassembled WGS sequence"/>
</dbReference>
<dbReference type="PROSITE" id="PS01124">
    <property type="entry name" value="HTH_ARAC_FAMILY_2"/>
    <property type="match status" value="1"/>
</dbReference>
<dbReference type="Pfam" id="PF20240">
    <property type="entry name" value="DUF6597"/>
    <property type="match status" value="1"/>
</dbReference>
<dbReference type="OrthoDB" id="635259at2"/>
<evidence type="ECO:0000313" key="5">
    <source>
        <dbReference type="EMBL" id="TDQ16668.1"/>
    </source>
</evidence>
<keyword evidence="2" id="KW-0238">DNA-binding</keyword>
<evidence type="ECO:0000259" key="4">
    <source>
        <dbReference type="PROSITE" id="PS01124"/>
    </source>
</evidence>
<dbReference type="PANTHER" id="PTHR46796:SF13">
    <property type="entry name" value="HTH-TYPE TRANSCRIPTIONAL ACTIVATOR RHAS"/>
    <property type="match status" value="1"/>
</dbReference>
<dbReference type="Pfam" id="PF12833">
    <property type="entry name" value="HTH_18"/>
    <property type="match status" value="1"/>
</dbReference>
<keyword evidence="6" id="KW-1185">Reference proteome</keyword>
<reference evidence="5 6" key="1">
    <citation type="submission" date="2019-03" db="EMBL/GenBank/DDBJ databases">
        <title>Genomic Encyclopedia of Type Strains, Phase III (KMG-III): the genomes of soil and plant-associated and newly described type strains.</title>
        <authorList>
            <person name="Whitman W."/>
        </authorList>
    </citation>
    <scope>NUCLEOTIDE SEQUENCE [LARGE SCALE GENOMIC DNA]</scope>
    <source>
        <strain evidence="5 6">CECT 8446</strain>
    </source>
</reference>
<dbReference type="PANTHER" id="PTHR46796">
    <property type="entry name" value="HTH-TYPE TRANSCRIPTIONAL ACTIVATOR RHAS-RELATED"/>
    <property type="match status" value="1"/>
</dbReference>